<dbReference type="InterPro" id="IPR017887">
    <property type="entry name" value="TF_TCP_subgr"/>
</dbReference>
<dbReference type="EnsemblPlants" id="MELO3C014426.2.1">
    <property type="protein sequence ID" value="MELO3C014426.2.1"/>
    <property type="gene ID" value="MELO3C014426.2"/>
</dbReference>
<organism evidence="2">
    <name type="scientific">Cucumis melo</name>
    <name type="common">Muskmelon</name>
    <dbReference type="NCBI Taxonomy" id="3656"/>
    <lineage>
        <taxon>Eukaryota</taxon>
        <taxon>Viridiplantae</taxon>
        <taxon>Streptophyta</taxon>
        <taxon>Embryophyta</taxon>
        <taxon>Tracheophyta</taxon>
        <taxon>Spermatophyta</taxon>
        <taxon>Magnoliopsida</taxon>
        <taxon>eudicotyledons</taxon>
        <taxon>Gunneridae</taxon>
        <taxon>Pentapetalae</taxon>
        <taxon>rosids</taxon>
        <taxon>fabids</taxon>
        <taxon>Cucurbitales</taxon>
        <taxon>Cucurbitaceae</taxon>
        <taxon>Benincaseae</taxon>
        <taxon>Cucumis</taxon>
    </lineage>
</organism>
<sequence>MKTNTYDEIVLVQDSHILYSTARKYHCSKVFTAKGPLDHDVKLLAHTAIRFYDVQDRLGYK</sequence>
<dbReference type="PROSITE" id="PS51369">
    <property type="entry name" value="TCP"/>
    <property type="match status" value="1"/>
</dbReference>
<dbReference type="AlphaFoldDB" id="A0A9I9D8M7"/>
<dbReference type="SMR" id="A0A9I9D8M7"/>
<name>A0A9I9D8M7_CUCME</name>
<reference evidence="2" key="1">
    <citation type="submission" date="2023-03" db="UniProtKB">
        <authorList>
            <consortium name="EnsemblPlants"/>
        </authorList>
    </citation>
    <scope>IDENTIFICATION</scope>
</reference>
<accession>A0A9I9D8M7</accession>
<evidence type="ECO:0000259" key="1">
    <source>
        <dbReference type="PROSITE" id="PS51369"/>
    </source>
</evidence>
<evidence type="ECO:0000313" key="2">
    <source>
        <dbReference type="EnsemblPlants" id="MELO3C014426.2.1"/>
    </source>
</evidence>
<dbReference type="Pfam" id="PF03634">
    <property type="entry name" value="TCP"/>
    <property type="match status" value="1"/>
</dbReference>
<proteinExistence type="predicted"/>
<feature type="domain" description="TCP" evidence="1">
    <location>
        <begin position="20"/>
        <end position="61"/>
    </location>
</feature>
<dbReference type="Gramene" id="MELO3C014426.2.1">
    <property type="protein sequence ID" value="MELO3C014426.2.1"/>
    <property type="gene ID" value="MELO3C014426.2"/>
</dbReference>
<protein>
    <recommendedName>
        <fullName evidence="1">TCP domain-containing protein</fullName>
    </recommendedName>
</protein>